<feature type="signal peptide" evidence="2">
    <location>
        <begin position="1"/>
        <end position="20"/>
    </location>
</feature>
<accession>A0A1Z4GKD6</accession>
<feature type="chain" id="PRO_5013187514" description="DUF3352 domain-containing protein" evidence="2">
    <location>
        <begin position="21"/>
        <end position="628"/>
    </location>
</feature>
<evidence type="ECO:0000313" key="3">
    <source>
        <dbReference type="EMBL" id="BAY17970.1"/>
    </source>
</evidence>
<dbReference type="EMBL" id="AP018174">
    <property type="protein sequence ID" value="BAY17970.1"/>
    <property type="molecule type" value="Genomic_DNA"/>
</dbReference>
<keyword evidence="4" id="KW-1185">Reference proteome</keyword>
<dbReference type="Proteomes" id="UP000218287">
    <property type="component" value="Chromosome"/>
</dbReference>
<evidence type="ECO:0008006" key="5">
    <source>
        <dbReference type="Google" id="ProtNLM"/>
    </source>
</evidence>
<feature type="compositionally biased region" description="Low complexity" evidence="1">
    <location>
        <begin position="174"/>
        <end position="183"/>
    </location>
</feature>
<sequence>MVSPIITVSLLSALAVVSPAAETSEPAASTASTTPAIANILPADTPLVGLVNTKVDAWTALNRFYLFERAFTAVSKYLPPSFKLSYVREIESLLGDQVAFAFLPKVEGTAATIDNNFVMLAPIKDESRIQPFLDLLKNGDPKRVKVTEYKGITIVEVQPPEQPKSTPTPETPELPESNSAPKLPELPPEPANTPKIQRKSQLKQVRSQKKSNLAAIPPILGNPDWLKTRPRGIAIATLPGYIVTGITAKPIEQIIDAAQGENNLAQNAQFQDTIKNPQYAKSLFSMYENLVTFVPLINDISKDPSLPFPVLSADAINLDELKNLGSVNGFLTVEPEGLRFQATAYRQTPKSEKDEFQTEQPEAIVSRLPAATYSAATGRNLNQKWLVLTEALSTKPQLKEYLTQLRSFVFNSTKLDLEKDILNWMNGDYAFFLFPSKGGLLGSVPNLNLGIGMALETNNRAAAETTLKKLNEFITSFSTGEVVVNTHNIKGQNITSWDVGGEASQSLLAYNWVDEKTVVITTGFGAIQDLVPQPYIPLPATYNFKTATNSLPRPNYGYFYLNGGSTLSWIYGFLPSFFDDKSFRPWKPIIGSVYSISATSATTSDKEQFDVLMVLAPSRKPISPTIKD</sequence>
<dbReference type="InterPro" id="IPR021787">
    <property type="entry name" value="DUF3352"/>
</dbReference>
<evidence type="ECO:0000256" key="1">
    <source>
        <dbReference type="SAM" id="MobiDB-lite"/>
    </source>
</evidence>
<dbReference type="OrthoDB" id="451203at2"/>
<feature type="region of interest" description="Disordered" evidence="1">
    <location>
        <begin position="155"/>
        <end position="210"/>
    </location>
</feature>
<dbReference type="Pfam" id="PF11832">
    <property type="entry name" value="DUF3352"/>
    <property type="match status" value="1"/>
</dbReference>
<evidence type="ECO:0000313" key="4">
    <source>
        <dbReference type="Proteomes" id="UP000218287"/>
    </source>
</evidence>
<keyword evidence="2" id="KW-0732">Signal</keyword>
<name>A0A1Z4GKD6_9CYAN</name>
<feature type="compositionally biased region" description="Basic residues" evidence="1">
    <location>
        <begin position="196"/>
        <end position="209"/>
    </location>
</feature>
<protein>
    <recommendedName>
        <fullName evidence="5">DUF3352 domain-containing protein</fullName>
    </recommendedName>
</protein>
<organism evidence="3 4">
    <name type="scientific">Anabaenopsis circularis NIES-21</name>
    <dbReference type="NCBI Taxonomy" id="1085406"/>
    <lineage>
        <taxon>Bacteria</taxon>
        <taxon>Bacillati</taxon>
        <taxon>Cyanobacteriota</taxon>
        <taxon>Cyanophyceae</taxon>
        <taxon>Nostocales</taxon>
        <taxon>Nodulariaceae</taxon>
        <taxon>Anabaenopsis</taxon>
    </lineage>
</organism>
<proteinExistence type="predicted"/>
<dbReference type="AlphaFoldDB" id="A0A1Z4GKD6"/>
<evidence type="ECO:0000256" key="2">
    <source>
        <dbReference type="SAM" id="SignalP"/>
    </source>
</evidence>
<reference evidence="3 4" key="1">
    <citation type="submission" date="2017-06" db="EMBL/GenBank/DDBJ databases">
        <title>Genome sequencing of cyanobaciteial culture collection at National Institute for Environmental Studies (NIES).</title>
        <authorList>
            <person name="Hirose Y."/>
            <person name="Shimura Y."/>
            <person name="Fujisawa T."/>
            <person name="Nakamura Y."/>
            <person name="Kawachi M."/>
        </authorList>
    </citation>
    <scope>NUCLEOTIDE SEQUENCE [LARGE SCALE GENOMIC DNA]</scope>
    <source>
        <strain evidence="3 4">NIES-21</strain>
    </source>
</reference>
<gene>
    <name evidence="3" type="ORF">NIES21_38130</name>
</gene>